<dbReference type="GO" id="GO:0043590">
    <property type="term" value="C:bacterial nucleoid"/>
    <property type="evidence" value="ECO:0007669"/>
    <property type="project" value="TreeGrafter"/>
</dbReference>
<dbReference type="Gene3D" id="3.40.50.300">
    <property type="entry name" value="P-loop containing nucleotide triphosphate hydrolases"/>
    <property type="match status" value="2"/>
</dbReference>
<comment type="similarity">
    <text evidence="2 9">Belongs to the RecN family.</text>
</comment>
<protein>
    <recommendedName>
        <fullName evidence="3 9">DNA repair protein RecN</fullName>
    </recommendedName>
    <alternativeName>
        <fullName evidence="8 9">Recombination protein N</fullName>
    </alternativeName>
</protein>
<evidence type="ECO:0000313" key="12">
    <source>
        <dbReference type="EMBL" id="PJF35423.1"/>
    </source>
</evidence>
<dbReference type="AlphaFoldDB" id="A0A2M8PCZ6"/>
<evidence type="ECO:0000256" key="2">
    <source>
        <dbReference type="ARBA" id="ARBA00009441"/>
    </source>
</evidence>
<keyword evidence="10" id="KW-0175">Coiled coil</keyword>
<evidence type="ECO:0000256" key="5">
    <source>
        <dbReference type="ARBA" id="ARBA00022763"/>
    </source>
</evidence>
<evidence type="ECO:0000256" key="1">
    <source>
        <dbReference type="ARBA" id="ARBA00003618"/>
    </source>
</evidence>
<dbReference type="SUPFAM" id="SSF52540">
    <property type="entry name" value="P-loop containing nucleoside triphosphate hydrolases"/>
    <property type="match status" value="1"/>
</dbReference>
<dbReference type="GO" id="GO:0006281">
    <property type="term" value="P:DNA repair"/>
    <property type="evidence" value="ECO:0007669"/>
    <property type="project" value="UniProtKB-KW"/>
</dbReference>
<evidence type="ECO:0000256" key="8">
    <source>
        <dbReference type="ARBA" id="ARBA00033408"/>
    </source>
</evidence>
<comment type="caution">
    <text evidence="12">The sequence shown here is derived from an EMBL/GenBank/DDBJ whole genome shotgun (WGS) entry which is preliminary data.</text>
</comment>
<keyword evidence="4" id="KW-0547">Nucleotide-binding</keyword>
<feature type="domain" description="RecF/RecN/SMC N-terminal" evidence="11">
    <location>
        <begin position="1"/>
        <end position="527"/>
    </location>
</feature>
<dbReference type="InterPro" id="IPR027417">
    <property type="entry name" value="P-loop_NTPase"/>
</dbReference>
<name>A0A2M8PCZ6_9CHLR</name>
<evidence type="ECO:0000256" key="6">
    <source>
        <dbReference type="ARBA" id="ARBA00022840"/>
    </source>
</evidence>
<dbReference type="EMBL" id="PGTM01000158">
    <property type="protein sequence ID" value="PJF35423.1"/>
    <property type="molecule type" value="Genomic_DNA"/>
</dbReference>
<dbReference type="CDD" id="cd03241">
    <property type="entry name" value="ABC_RecN"/>
    <property type="match status" value="2"/>
</dbReference>
<dbReference type="InterPro" id="IPR003395">
    <property type="entry name" value="RecF/RecN/SMC_N"/>
</dbReference>
<evidence type="ECO:0000256" key="10">
    <source>
        <dbReference type="SAM" id="Coils"/>
    </source>
</evidence>
<dbReference type="NCBIfam" id="TIGR00634">
    <property type="entry name" value="recN"/>
    <property type="match status" value="1"/>
</dbReference>
<accession>A0A2M8PCZ6</accession>
<evidence type="ECO:0000256" key="9">
    <source>
        <dbReference type="PIRNR" id="PIRNR003128"/>
    </source>
</evidence>
<comment type="function">
    <text evidence="1 9">May be involved in recombinational repair of damaged DNA.</text>
</comment>
<dbReference type="GO" id="GO:0005524">
    <property type="term" value="F:ATP binding"/>
    <property type="evidence" value="ECO:0007669"/>
    <property type="project" value="UniProtKB-KW"/>
</dbReference>
<dbReference type="GO" id="GO:0006310">
    <property type="term" value="P:DNA recombination"/>
    <property type="evidence" value="ECO:0007669"/>
    <property type="project" value="InterPro"/>
</dbReference>
<evidence type="ECO:0000259" key="11">
    <source>
        <dbReference type="Pfam" id="PF02463"/>
    </source>
</evidence>
<sequence>MLSELRITDFAIIDHLEVQFAAGFNVITGETGAGKSIIIDAVDLVLGGRADSDFIRAGSERAIVEAVFKLSADLQAALMPLLNAEHIELSGDELTLTRELRANGRNICRINGSTVSLQFHREIGQRLVDIHGQGEHLSLLRTPEHLYLLDRYASLEVSRAQLAELVGQLSALRAEIAHLQQDEAALARRIDMLNYQLEEIRAVAPRPEEEAALRAESERLANAEQIAALSAEAARLLDNDDDVPSALSLLNQIAALLHKLARLDPRMAEHAASAESAVAQVEDIARALSHYIENIEHNPNRLYEVEERLDALNRLKRKYGGSLEAVLAFAARCEAELQHITHSEARLAQLQAEEEALLHKIGERAAQISAARRQAAEKLSASVVRELAELRMDGARFEVSLRQEDDPNGCFVGERRLKFDATGIDTVEFLLAANRGEPLRPLAKVASGGETARIMLALKTVLSRADHTPTLIFDEIDQGIGGRVGSVVGQKLWKLSEGHQVLCVTHLAHIAGFADKHFRVSKRHNGERTIALIAELNDRARVDEIAEMLGAETLSARQSAHDILVLARNIKEGKSVQESLL</sequence>
<evidence type="ECO:0000256" key="7">
    <source>
        <dbReference type="ARBA" id="ARBA00023204"/>
    </source>
</evidence>
<dbReference type="InterPro" id="IPR004604">
    <property type="entry name" value="DNA_recomb/repair_RecN"/>
</dbReference>
<proteinExistence type="inferred from homology"/>
<dbReference type="GO" id="GO:0009432">
    <property type="term" value="P:SOS response"/>
    <property type="evidence" value="ECO:0007669"/>
    <property type="project" value="TreeGrafter"/>
</dbReference>
<gene>
    <name evidence="12" type="primary">recN</name>
    <name evidence="12" type="ORF">CUN49_10665</name>
</gene>
<dbReference type="PIRSF" id="PIRSF003128">
    <property type="entry name" value="RecN"/>
    <property type="match status" value="1"/>
</dbReference>
<feature type="coiled-coil region" evidence="10">
    <location>
        <begin position="155"/>
        <end position="189"/>
    </location>
</feature>
<reference evidence="12 13" key="1">
    <citation type="submission" date="2017-11" db="EMBL/GenBank/DDBJ databases">
        <title>Evolution of Phototrophy in the Chloroflexi Phylum Driven by Horizontal Gene Transfer.</title>
        <authorList>
            <person name="Ward L.M."/>
            <person name="Hemp J."/>
            <person name="Shih P.M."/>
            <person name="Mcglynn S.E."/>
            <person name="Fischer W."/>
        </authorList>
    </citation>
    <scope>NUCLEOTIDE SEQUENCE [LARGE SCALE GENOMIC DNA]</scope>
    <source>
        <strain evidence="12">JP3_13</strain>
    </source>
</reference>
<keyword evidence="5 9" id="KW-0227">DNA damage</keyword>
<dbReference type="FunFam" id="3.40.50.300:FF:000319">
    <property type="entry name" value="DNA repair protein RecN"/>
    <property type="match status" value="1"/>
</dbReference>
<evidence type="ECO:0000256" key="3">
    <source>
        <dbReference type="ARBA" id="ARBA00021315"/>
    </source>
</evidence>
<dbReference type="Proteomes" id="UP000229681">
    <property type="component" value="Unassembled WGS sequence"/>
</dbReference>
<dbReference type="FunFam" id="3.40.50.300:FF:000356">
    <property type="entry name" value="DNA repair protein RecN"/>
    <property type="match status" value="1"/>
</dbReference>
<dbReference type="PANTHER" id="PTHR11059">
    <property type="entry name" value="DNA REPAIR PROTEIN RECN"/>
    <property type="match status" value="1"/>
</dbReference>
<keyword evidence="6" id="KW-0067">ATP-binding</keyword>
<evidence type="ECO:0000256" key="4">
    <source>
        <dbReference type="ARBA" id="ARBA00022741"/>
    </source>
</evidence>
<organism evidence="12 13">
    <name type="scientific">Candidatus Thermofonsia Clade 1 bacterium</name>
    <dbReference type="NCBI Taxonomy" id="2364210"/>
    <lineage>
        <taxon>Bacteria</taxon>
        <taxon>Bacillati</taxon>
        <taxon>Chloroflexota</taxon>
        <taxon>Candidatus Thermofontia</taxon>
        <taxon>Candidatus Thermofonsia Clade 1</taxon>
    </lineage>
</organism>
<dbReference type="PANTHER" id="PTHR11059:SF0">
    <property type="entry name" value="DNA REPAIR PROTEIN RECN"/>
    <property type="match status" value="1"/>
</dbReference>
<evidence type="ECO:0000313" key="13">
    <source>
        <dbReference type="Proteomes" id="UP000229681"/>
    </source>
</evidence>
<keyword evidence="7 9" id="KW-0234">DNA repair</keyword>
<dbReference type="Pfam" id="PF02463">
    <property type="entry name" value="SMC_N"/>
    <property type="match status" value="1"/>
</dbReference>